<dbReference type="EMBL" id="HACG01050704">
    <property type="protein sequence ID" value="CEK97569.1"/>
    <property type="molecule type" value="Transcribed_RNA"/>
</dbReference>
<organism evidence="2">
    <name type="scientific">Arion vulgaris</name>
    <dbReference type="NCBI Taxonomy" id="1028688"/>
    <lineage>
        <taxon>Eukaryota</taxon>
        <taxon>Metazoa</taxon>
        <taxon>Spiralia</taxon>
        <taxon>Lophotrochozoa</taxon>
        <taxon>Mollusca</taxon>
        <taxon>Gastropoda</taxon>
        <taxon>Heterobranchia</taxon>
        <taxon>Euthyneura</taxon>
        <taxon>Panpulmonata</taxon>
        <taxon>Eupulmonata</taxon>
        <taxon>Stylommatophora</taxon>
        <taxon>Helicina</taxon>
        <taxon>Arionoidea</taxon>
        <taxon>Arionidae</taxon>
        <taxon>Arion</taxon>
    </lineage>
</organism>
<protein>
    <submittedName>
        <fullName evidence="2">Uncharacterized protein</fullName>
    </submittedName>
</protein>
<feature type="region of interest" description="Disordered" evidence="1">
    <location>
        <begin position="1"/>
        <end position="74"/>
    </location>
</feature>
<sequence>SSDGKEELPNEEENFGFGSGDEESLGSEDEFTATFNEIYGQDSDDENTGGNDGFLEETQISSEEESEMEEEDPLEKLAEEVLKNEKEWEEENKRLFSEEPKQGAKRKRTYKAELRNCGYVLASDCVSSSMHFS</sequence>
<name>A0A0B7BWJ4_9EUPU</name>
<feature type="compositionally biased region" description="Acidic residues" evidence="1">
    <location>
        <begin position="9"/>
        <end position="31"/>
    </location>
</feature>
<proteinExistence type="predicted"/>
<feature type="non-terminal residue" evidence="2">
    <location>
        <position position="1"/>
    </location>
</feature>
<gene>
    <name evidence="2" type="primary">ORF216221</name>
</gene>
<dbReference type="AlphaFoldDB" id="A0A0B7BWJ4"/>
<feature type="non-terminal residue" evidence="2">
    <location>
        <position position="133"/>
    </location>
</feature>
<reference evidence="2" key="1">
    <citation type="submission" date="2014-12" db="EMBL/GenBank/DDBJ databases">
        <title>Insight into the proteome of Arion vulgaris.</title>
        <authorList>
            <person name="Aradska J."/>
            <person name="Bulat T."/>
            <person name="Smidak R."/>
            <person name="Sarate P."/>
            <person name="Gangsoo J."/>
            <person name="Sialana F."/>
            <person name="Bilban M."/>
            <person name="Lubec G."/>
        </authorList>
    </citation>
    <scope>NUCLEOTIDE SEQUENCE</scope>
    <source>
        <tissue evidence="2">Skin</tissue>
    </source>
</reference>
<accession>A0A0B7BWJ4</accession>
<evidence type="ECO:0000256" key="1">
    <source>
        <dbReference type="SAM" id="MobiDB-lite"/>
    </source>
</evidence>
<feature type="compositionally biased region" description="Acidic residues" evidence="1">
    <location>
        <begin position="62"/>
        <end position="73"/>
    </location>
</feature>
<evidence type="ECO:0000313" key="2">
    <source>
        <dbReference type="EMBL" id="CEK97569.1"/>
    </source>
</evidence>